<feature type="non-terminal residue" evidence="1">
    <location>
        <position position="68"/>
    </location>
</feature>
<dbReference type="EMBL" id="JAIQCV010000007">
    <property type="protein sequence ID" value="KAH1082896.1"/>
    <property type="molecule type" value="Genomic_DNA"/>
</dbReference>
<dbReference type="OrthoDB" id="1933708at2759"/>
<keyword evidence="2" id="KW-1185">Reference proteome</keyword>
<evidence type="ECO:0000313" key="2">
    <source>
        <dbReference type="Proteomes" id="UP000828251"/>
    </source>
</evidence>
<evidence type="ECO:0000313" key="1">
    <source>
        <dbReference type="EMBL" id="KAH1082896.1"/>
    </source>
</evidence>
<name>A0A9D4A1C6_9ROSI</name>
<reference evidence="1 2" key="1">
    <citation type="journal article" date="2021" name="Plant Biotechnol. J.">
        <title>Multi-omics assisted identification of the key and species-specific regulatory components of drought-tolerant mechanisms in Gossypium stocksii.</title>
        <authorList>
            <person name="Yu D."/>
            <person name="Ke L."/>
            <person name="Zhang D."/>
            <person name="Wu Y."/>
            <person name="Sun Y."/>
            <person name="Mei J."/>
            <person name="Sun J."/>
            <person name="Sun Y."/>
        </authorList>
    </citation>
    <scope>NUCLEOTIDE SEQUENCE [LARGE SCALE GENOMIC DNA]</scope>
    <source>
        <strain evidence="2">cv. E1</strain>
        <tissue evidence="1">Leaf</tissue>
    </source>
</reference>
<protein>
    <submittedName>
        <fullName evidence="1">Uncharacterized protein</fullName>
    </submittedName>
</protein>
<organism evidence="1 2">
    <name type="scientific">Gossypium stocksii</name>
    <dbReference type="NCBI Taxonomy" id="47602"/>
    <lineage>
        <taxon>Eukaryota</taxon>
        <taxon>Viridiplantae</taxon>
        <taxon>Streptophyta</taxon>
        <taxon>Embryophyta</taxon>
        <taxon>Tracheophyta</taxon>
        <taxon>Spermatophyta</taxon>
        <taxon>Magnoliopsida</taxon>
        <taxon>eudicotyledons</taxon>
        <taxon>Gunneridae</taxon>
        <taxon>Pentapetalae</taxon>
        <taxon>rosids</taxon>
        <taxon>malvids</taxon>
        <taxon>Malvales</taxon>
        <taxon>Malvaceae</taxon>
        <taxon>Malvoideae</taxon>
        <taxon>Gossypium</taxon>
    </lineage>
</organism>
<accession>A0A9D4A1C6</accession>
<proteinExistence type="predicted"/>
<gene>
    <name evidence="1" type="ORF">J1N35_022657</name>
</gene>
<comment type="caution">
    <text evidence="1">The sequence shown here is derived from an EMBL/GenBank/DDBJ whole genome shotgun (WGS) entry which is preliminary data.</text>
</comment>
<dbReference type="Proteomes" id="UP000828251">
    <property type="component" value="Unassembled WGS sequence"/>
</dbReference>
<dbReference type="AlphaFoldDB" id="A0A9D4A1C6"/>
<sequence>MVQDLTKATDEPLELPIGPITRAQVKKFKKAIRASLIKFGEKLLQDSLIELGHALYICHATCFKLNFK</sequence>